<sequence>MHYTVNSNGKRTKSFGIPGSGLYYTETENGKTKEDKGKTMRKTSNTSGGGCLASIVLLIMISIALAAYSLFWIPAIPILIYCIASKKFRPYRVRNTIICLVVFATSLIVFIWLGSTPELNSISVDWGKDRFNVGDVTEVRITPSPSDAKIEELELSKNGIATLKYEDGKAIITFENSGDTALFFTANGDIKSSSKNITVVDPEEEARLKAEEEERIRLEQEAQAAEQARIEQEQAAAAEQERIAQEQAAAQAAQEQAAQQSQDDPIVYITNTGAKYHSAGCRTLKSKIEKHLSEVRGVYEPCGICHPPQ</sequence>
<gene>
    <name evidence="3" type="ORF">RGLFYP36_03285</name>
</gene>
<organism evidence="3">
    <name type="scientific">Mediterraneibacter gnavus</name>
    <name type="common">Ruminococcus gnavus</name>
    <dbReference type="NCBI Taxonomy" id="33038"/>
    <lineage>
        <taxon>Bacteria</taxon>
        <taxon>Bacillati</taxon>
        <taxon>Bacillota</taxon>
        <taxon>Clostridia</taxon>
        <taxon>Lachnospirales</taxon>
        <taxon>Lachnospiraceae</taxon>
        <taxon>Mediterraneibacter</taxon>
    </lineage>
</organism>
<evidence type="ECO:0000256" key="1">
    <source>
        <dbReference type="SAM" id="MobiDB-lite"/>
    </source>
</evidence>
<feature type="transmembrane region" description="Helical" evidence="2">
    <location>
        <begin position="55"/>
        <end position="84"/>
    </location>
</feature>
<keyword evidence="2" id="KW-0472">Membrane</keyword>
<evidence type="ECO:0000256" key="2">
    <source>
        <dbReference type="SAM" id="Phobius"/>
    </source>
</evidence>
<dbReference type="EMBL" id="CACRUU010000029">
    <property type="protein sequence ID" value="VYT82273.1"/>
    <property type="molecule type" value="Genomic_DNA"/>
</dbReference>
<name>A0A6N2ZU88_MEDGN</name>
<proteinExistence type="predicted"/>
<keyword evidence="2" id="KW-0812">Transmembrane</keyword>
<feature type="transmembrane region" description="Helical" evidence="2">
    <location>
        <begin position="96"/>
        <end position="114"/>
    </location>
</feature>
<feature type="region of interest" description="Disordered" evidence="1">
    <location>
        <begin position="220"/>
        <end position="249"/>
    </location>
</feature>
<reference evidence="3" key="1">
    <citation type="submission" date="2019-11" db="EMBL/GenBank/DDBJ databases">
        <authorList>
            <person name="Feng L."/>
        </authorList>
    </citation>
    <scope>NUCLEOTIDE SEQUENCE</scope>
    <source>
        <strain evidence="3">RgnavusLFYP36</strain>
    </source>
</reference>
<accession>A0A6N2ZU88</accession>
<evidence type="ECO:0000313" key="3">
    <source>
        <dbReference type="EMBL" id="VYT82273.1"/>
    </source>
</evidence>
<feature type="compositionally biased region" description="Low complexity" evidence="1">
    <location>
        <begin position="221"/>
        <end position="238"/>
    </location>
</feature>
<dbReference type="AlphaFoldDB" id="A0A6N2ZU88"/>
<keyword evidence="2" id="KW-1133">Transmembrane helix</keyword>
<protein>
    <submittedName>
        <fullName evidence="3">Uncharacterized protein</fullName>
    </submittedName>
</protein>